<sequence>MSLIARLYVEDKAVNILDFKFRFTRSVDEHGKPMGKPNGTIFDITFETTSDQSFFAWSVGMDMVKKVKIVVSPVTQNSKSRVFELYDVHCVFFKNHFNGVNGEPMMTQVKLSPAILYDGGVKILEHYWKETDLSVKTEPTPLTDSYDNLTAGAGNVLGPVVDDSEAEKEQKEEDTTQKKWRGKGHLIIGYDNEFKTNFEKAIDNVNWDFILAKTLDEAVEKTKAYLTETKLSKLTTLIVRSHGSGASAIAVVTFGFPNTSLRSGAKMLYSKDVEDMKNNTLFESGRMMAILALQDLANMVKKGGTIFLTGCGAGAKNPNGKGSLGESLSSLPEFRGKTLWLNHDNSAKAYHGKLLDTYLTAPSSKNEGFMEYRDGLPYAPRFPTSFYLKSTGPRPVVFVDATRIPKNVIRRR</sequence>
<dbReference type="Pfam" id="PF17642">
    <property type="entry name" value="TssD"/>
    <property type="match status" value="1"/>
</dbReference>
<gene>
    <name evidence="1" type="primary">tssD</name>
    <name evidence="1" type="ORF">AAG747_14215</name>
</gene>
<dbReference type="RefSeq" id="WP_346821844.1">
    <property type="nucleotide sequence ID" value="NZ_JBDKWZ010000007.1"/>
</dbReference>
<comment type="caution">
    <text evidence="1">The sequence shown here is derived from an EMBL/GenBank/DDBJ whole genome shotgun (WGS) entry which is preliminary data.</text>
</comment>
<organism evidence="1 2">
    <name type="scientific">Rapidithrix thailandica</name>
    <dbReference type="NCBI Taxonomy" id="413964"/>
    <lineage>
        <taxon>Bacteria</taxon>
        <taxon>Pseudomonadati</taxon>
        <taxon>Bacteroidota</taxon>
        <taxon>Cytophagia</taxon>
        <taxon>Cytophagales</taxon>
        <taxon>Flammeovirgaceae</taxon>
        <taxon>Rapidithrix</taxon>
    </lineage>
</organism>
<dbReference type="Proteomes" id="UP001403385">
    <property type="component" value="Unassembled WGS sequence"/>
</dbReference>
<protein>
    <submittedName>
        <fullName evidence="1">Type VI secretion system tube protein TssD</fullName>
    </submittedName>
</protein>
<name>A0AAW9S9F5_9BACT</name>
<dbReference type="GO" id="GO:0033104">
    <property type="term" value="C:type VI protein secretion system complex"/>
    <property type="evidence" value="ECO:0007669"/>
    <property type="project" value="InterPro"/>
</dbReference>
<dbReference type="EMBL" id="JBDKWZ010000007">
    <property type="protein sequence ID" value="MEN7549073.1"/>
    <property type="molecule type" value="Genomic_DNA"/>
</dbReference>
<dbReference type="AlphaFoldDB" id="A0AAW9S9F5"/>
<dbReference type="InterPro" id="IPR041408">
    <property type="entry name" value="Hcp_Tssd"/>
</dbReference>
<evidence type="ECO:0000313" key="1">
    <source>
        <dbReference type="EMBL" id="MEN7549073.1"/>
    </source>
</evidence>
<evidence type="ECO:0000313" key="2">
    <source>
        <dbReference type="Proteomes" id="UP001403385"/>
    </source>
</evidence>
<proteinExistence type="predicted"/>
<reference evidence="1 2" key="1">
    <citation type="submission" date="2024-04" db="EMBL/GenBank/DDBJ databases">
        <title>Novel genus in family Flammeovirgaceae.</title>
        <authorList>
            <person name="Nguyen T.H."/>
            <person name="Vuong T.Q."/>
            <person name="Le H."/>
            <person name="Kim S.-G."/>
        </authorList>
    </citation>
    <scope>NUCLEOTIDE SEQUENCE [LARGE SCALE GENOMIC DNA]</scope>
    <source>
        <strain evidence="1 2">JCM 23209</strain>
    </source>
</reference>
<keyword evidence="2" id="KW-1185">Reference proteome</keyword>
<accession>A0AAW9S9F5</accession>